<dbReference type="InterPro" id="IPR054478">
    <property type="entry name" value="LTN1_UBC"/>
</dbReference>
<evidence type="ECO:0000256" key="7">
    <source>
        <dbReference type="ARBA" id="ARBA00022490"/>
    </source>
</evidence>
<evidence type="ECO:0000256" key="2">
    <source>
        <dbReference type="ARBA" id="ARBA00004514"/>
    </source>
</evidence>
<dbReference type="InterPro" id="IPR039804">
    <property type="entry name" value="RING-CH-C4HC3_LTN1"/>
</dbReference>
<dbReference type="InterPro" id="IPR001841">
    <property type="entry name" value="Znf_RING"/>
</dbReference>
<dbReference type="EC" id="2.3.2.27" evidence="5 16"/>
<dbReference type="SMART" id="SM00744">
    <property type="entry name" value="RINGv"/>
    <property type="match status" value="1"/>
</dbReference>
<keyword evidence="20" id="KW-1185">Reference proteome</keyword>
<dbReference type="FunFam" id="3.30.40.10:FF:000038">
    <property type="entry name" value="E3 ubiquitin-protein ligase listerin"/>
    <property type="match status" value="1"/>
</dbReference>
<comment type="subcellular location">
    <subcellularLocation>
        <location evidence="2">Cytoplasm</location>
        <location evidence="2">Cytosol</location>
    </subcellularLocation>
</comment>
<dbReference type="InterPro" id="IPR016024">
    <property type="entry name" value="ARM-type_fold"/>
</dbReference>
<dbReference type="InterPro" id="IPR013083">
    <property type="entry name" value="Znf_RING/FYVE/PHD"/>
</dbReference>
<dbReference type="PANTHER" id="PTHR12389">
    <property type="entry name" value="ZINC FINGER PROTEIN 294"/>
    <property type="match status" value="1"/>
</dbReference>
<dbReference type="InterPro" id="IPR039795">
    <property type="entry name" value="LTN1/Rkr1"/>
</dbReference>
<keyword evidence="9 16" id="KW-0479">Metal-binding</keyword>
<evidence type="ECO:0000256" key="16">
    <source>
        <dbReference type="RuleBase" id="RU367090"/>
    </source>
</evidence>
<evidence type="ECO:0000256" key="15">
    <source>
        <dbReference type="PROSITE-ProRule" id="PRU00175"/>
    </source>
</evidence>
<evidence type="ECO:0000256" key="8">
    <source>
        <dbReference type="ARBA" id="ARBA00022679"/>
    </source>
</evidence>
<dbReference type="Pfam" id="PF22999">
    <property type="entry name" value="LTN1_E3_ligase_6th"/>
    <property type="match status" value="1"/>
</dbReference>
<sequence length="1732" mass="189737">MPGAKNRTKGNVKPSSSSQAARLLAESGAAPTGFVGFGGSSGMPAYVPASQAFDDVDSSLDADFRLVLRKLTKRDSTTKVKALGEFNSLCQEKDDATIQAVLPFWPRIYNKMAIDVDHRVRECTQNAMATLVGRVRRNLAPYLKNVMGAWLLSQNDTYPTVASAARKAFSAAFPDKKKESAVVFCKTVVAEYLVDNLLNQTPSTLSDPKTTPPEEMEAKYQRVLSSSLLALRQLLLTLPPAELEGVKGHMRGLLNDGKFWKLSKSAVLTVRSGMFWFTGSLCQAIPDVAQECVSKLSPLILGSIDSSEPGMIGAVWDAVLSLVRYLPDCWQHVNWQKAFWPKLRSLLESGCQGTALNVVPNLLPLLSCVPMETAGGAVAFLPRLLDHFKLGFTKEGVLNSVADTNAFARGYMECVQFAFKQIQEAEPTADSVLESLLMDQLLPVVEASLLEPKPSVSRSPLYGLMASFIASVEKNPSSSQFASMFWAGLSDNVTEQLESVTAGGERCLRIDRLVLLMKAILFSGDSSKQTGGAKPERVKFASEEASSVPRVPSLSVADLSSERRKFVEKVVVQSHRLYHEQQECVYLKLFADLANLYFPASLAAVVLQNVRAEAEEGAGERLCAATESVGKVTEDLGQMDVDVEKSGGAHSGVIQRVVLPMLGSTSGGQGNPETVDHIITLLFACLPHLSSQNSTDIWESVLQSATSANELCCLVERALDKRQVMPQVTDWLCSPYLTSRLRNLVTLVTTQHSNMPPGEVEQSWKVICLVLSANDDNEPVFSLVCIKEIISSIHSELVSLASRTMEPQDVQLAIQFVSRAALTFFQNLRMSLSLPAAQDLILALMLADLDTQCPIAGETASSVREAWSVGLGAVVSHTGGLLQDGGLLASGCTLIRETAQSKTHCLEDYRRLVQVTEHFVEVVKQSLPRDDDGDLASASDNPCVLALLPELLTRPAPPRETSKVLKYLCIDGQLPLTDLDSSTEVGETSSTITGVVFASLFNLWLLHFYHTDTASRDRASEGDLEGREETSAMLSTKEWSAENVAVLLDAVENLTLANTWLKTEAQVPEGVSTAVEELSRFIMTCTTLVPDKTQWKVVEGAITRAKEQGGTRALAMALLLGMLKDADGKIDLDETSVVDSHDTVQLVFRTQAAVLESIDTNALPLASSCLRVMAACLTCMPEMRVGEVAEEIQNSLADSQLSLAKPVPLQSFSVCACRLLAVAARTIQQCLPTHREAFPASLETEWKEFFCEGLFSSLLPLFVKLVGEVNASGETSESNLLLSAVGSALCQCPQELVVNHKLPPYLLASEDTSPLPDSLQTLLNRLCPLLTSALRPVQITAYTLLDRVISLLPAYEKDQKEEDSAQKEEVSRSPPVMLMKVIEDGAAAMDIVLSPVPIETTVAMAPGSEEYQFALGYLFAWQLMLSFFHSAHSQLRAEYAVFLKDSSSVVHLLNHLFRLMPHTPVSSLTPRKASFSTTSPLKSPGVGRSPSVVQSPFKFSQAESGEENCFAFSVTSLGVEETGNTEDIQRVACSVYRHCLAVIPALVRQWWKDQDRKTAAYVDKFTCKNISPLLCKSEFQTVQDSENIEGITVKARVATREVTASYQMEEVKIELQITLPENYPLGNISVSSERRVGVNQAQWDRWLLQLNVFLQHQNGSIMEGLQLWKNNIDKRFEGVEDCMICFAVVHGTNFQLPRLQCRTCKKKFHSACLYKWFNTSQNSTCPLCRNLF</sequence>
<dbReference type="GO" id="GO:0072344">
    <property type="term" value="P:rescue of stalled ribosome"/>
    <property type="evidence" value="ECO:0007669"/>
    <property type="project" value="UniProtKB-UniRule"/>
</dbReference>
<dbReference type="InterPro" id="IPR011016">
    <property type="entry name" value="Znf_RING-CH"/>
</dbReference>
<evidence type="ECO:0000256" key="10">
    <source>
        <dbReference type="ARBA" id="ARBA00022737"/>
    </source>
</evidence>
<dbReference type="EMBL" id="JACVVK020000286">
    <property type="protein sequence ID" value="KAK7480178.1"/>
    <property type="molecule type" value="Genomic_DNA"/>
</dbReference>
<evidence type="ECO:0000256" key="11">
    <source>
        <dbReference type="ARBA" id="ARBA00022771"/>
    </source>
</evidence>
<dbReference type="Proteomes" id="UP001519460">
    <property type="component" value="Unassembled WGS sequence"/>
</dbReference>
<accession>A0ABD0K035</accession>
<dbReference type="Pfam" id="PF23009">
    <property type="entry name" value="UBC_like"/>
    <property type="match status" value="1"/>
</dbReference>
<dbReference type="GO" id="GO:0005829">
    <property type="term" value="C:cytosol"/>
    <property type="evidence" value="ECO:0007669"/>
    <property type="project" value="UniProtKB-SubCell"/>
</dbReference>
<dbReference type="Gene3D" id="3.30.40.10">
    <property type="entry name" value="Zinc/RING finger domain, C3HC4 (zinc finger)"/>
    <property type="match status" value="1"/>
</dbReference>
<evidence type="ECO:0000256" key="5">
    <source>
        <dbReference type="ARBA" id="ARBA00012483"/>
    </source>
</evidence>
<evidence type="ECO:0000313" key="19">
    <source>
        <dbReference type="EMBL" id="KAK7480178.1"/>
    </source>
</evidence>
<evidence type="ECO:0000256" key="12">
    <source>
        <dbReference type="ARBA" id="ARBA00022786"/>
    </source>
</evidence>
<evidence type="ECO:0000259" key="18">
    <source>
        <dbReference type="PROSITE" id="PS50089"/>
    </source>
</evidence>
<evidence type="ECO:0000256" key="4">
    <source>
        <dbReference type="ARBA" id="ARBA00007997"/>
    </source>
</evidence>
<dbReference type="SUPFAM" id="SSF57850">
    <property type="entry name" value="RING/U-box"/>
    <property type="match status" value="1"/>
</dbReference>
<evidence type="ECO:0000256" key="3">
    <source>
        <dbReference type="ARBA" id="ARBA00004906"/>
    </source>
</evidence>
<dbReference type="PANTHER" id="PTHR12389:SF0">
    <property type="entry name" value="E3 UBIQUITIN-PROTEIN LIGASE LISTERIN"/>
    <property type="match status" value="1"/>
</dbReference>
<keyword evidence="10" id="KW-0677">Repeat</keyword>
<dbReference type="InterPro" id="IPR054477">
    <property type="entry name" value="LTN1_E3_ligase_6th"/>
</dbReference>
<feature type="compositionally biased region" description="Basic residues" evidence="17">
    <location>
        <begin position="1"/>
        <end position="10"/>
    </location>
</feature>
<dbReference type="GO" id="GO:0008270">
    <property type="term" value="F:zinc ion binding"/>
    <property type="evidence" value="ECO:0007669"/>
    <property type="project" value="UniProtKB-KW"/>
</dbReference>
<keyword evidence="8 16" id="KW-0808">Transferase</keyword>
<name>A0ABD0K035_9CAEN</name>
<evidence type="ECO:0000256" key="1">
    <source>
        <dbReference type="ARBA" id="ARBA00000900"/>
    </source>
</evidence>
<keyword evidence="13 16" id="KW-0862">Zinc</keyword>
<evidence type="ECO:0000256" key="9">
    <source>
        <dbReference type="ARBA" id="ARBA00022723"/>
    </source>
</evidence>
<dbReference type="InterPro" id="IPR011989">
    <property type="entry name" value="ARM-like"/>
</dbReference>
<comment type="pathway">
    <text evidence="3 16">Protein modification; protein ubiquitination.</text>
</comment>
<comment type="caution">
    <text evidence="19">The sequence shown here is derived from an EMBL/GenBank/DDBJ whole genome shotgun (WGS) entry which is preliminary data.</text>
</comment>
<protein>
    <recommendedName>
        <fullName evidence="6 16">E3 ubiquitin-protein ligase listerin</fullName>
        <ecNumber evidence="5 16">2.3.2.27</ecNumber>
    </recommendedName>
    <alternativeName>
        <fullName evidence="14 16">RING-type E3 ubiquitin transferase listerin</fullName>
    </alternativeName>
</protein>
<dbReference type="GO" id="GO:1990116">
    <property type="term" value="P:ribosome-associated ubiquitin-dependent protein catabolic process"/>
    <property type="evidence" value="ECO:0007669"/>
    <property type="project" value="UniProtKB-UniRule"/>
</dbReference>
<dbReference type="GO" id="GO:1990112">
    <property type="term" value="C:RQC complex"/>
    <property type="evidence" value="ECO:0007669"/>
    <property type="project" value="UniProtKB-UniRule"/>
</dbReference>
<keyword evidence="11 15" id="KW-0863">Zinc-finger</keyword>
<organism evidence="19 20">
    <name type="scientific">Batillaria attramentaria</name>
    <dbReference type="NCBI Taxonomy" id="370345"/>
    <lineage>
        <taxon>Eukaryota</taxon>
        <taxon>Metazoa</taxon>
        <taxon>Spiralia</taxon>
        <taxon>Lophotrochozoa</taxon>
        <taxon>Mollusca</taxon>
        <taxon>Gastropoda</taxon>
        <taxon>Caenogastropoda</taxon>
        <taxon>Sorbeoconcha</taxon>
        <taxon>Cerithioidea</taxon>
        <taxon>Batillariidae</taxon>
        <taxon>Batillaria</taxon>
    </lineage>
</organism>
<dbReference type="GO" id="GO:0061630">
    <property type="term" value="F:ubiquitin protein ligase activity"/>
    <property type="evidence" value="ECO:0007669"/>
    <property type="project" value="UniProtKB-UniRule"/>
</dbReference>
<comment type="subunit">
    <text evidence="16">Component of the ribosome quality control complex (RQC).</text>
</comment>
<gene>
    <name evidence="19" type="ORF">BaRGS_00028563</name>
</gene>
<evidence type="ECO:0000256" key="13">
    <source>
        <dbReference type="ARBA" id="ARBA00022833"/>
    </source>
</evidence>
<keyword evidence="12 16" id="KW-0833">Ubl conjugation pathway</keyword>
<comment type="function">
    <text evidence="16">E3 ubiquitin-protein ligase. Component of the ribosome quality control complex (RQC), a ribosome-associated complex that mediates ubiquitination and extraction of incompletely synthesized nascent chains for proteasomal degradation.</text>
</comment>
<evidence type="ECO:0000256" key="17">
    <source>
        <dbReference type="SAM" id="MobiDB-lite"/>
    </source>
</evidence>
<evidence type="ECO:0000313" key="20">
    <source>
        <dbReference type="Proteomes" id="UP001519460"/>
    </source>
</evidence>
<evidence type="ECO:0000256" key="14">
    <source>
        <dbReference type="ARBA" id="ARBA00032366"/>
    </source>
</evidence>
<dbReference type="Pfam" id="PF22958">
    <property type="entry name" value="Ltn1_1st"/>
    <property type="match status" value="1"/>
</dbReference>
<dbReference type="Gene3D" id="1.25.10.10">
    <property type="entry name" value="Leucine-rich Repeat Variant"/>
    <property type="match status" value="1"/>
</dbReference>
<keyword evidence="7" id="KW-0963">Cytoplasm</keyword>
<dbReference type="CDD" id="cd16491">
    <property type="entry name" value="RING-CH-C4HC3_LTN1"/>
    <property type="match status" value="1"/>
</dbReference>
<dbReference type="PROSITE" id="PS50089">
    <property type="entry name" value="ZF_RING_2"/>
    <property type="match status" value="1"/>
</dbReference>
<dbReference type="InterPro" id="IPR054476">
    <property type="entry name" value="Ltn1_N"/>
</dbReference>
<feature type="region of interest" description="Disordered" evidence="17">
    <location>
        <begin position="1"/>
        <end position="23"/>
    </location>
</feature>
<feature type="domain" description="RING-type" evidence="18">
    <location>
        <begin position="1682"/>
        <end position="1729"/>
    </location>
</feature>
<proteinExistence type="inferred from homology"/>
<comment type="similarity">
    <text evidence="4 16">Belongs to the LTN1 family.</text>
</comment>
<comment type="catalytic activity">
    <reaction evidence="1 16">
        <text>S-ubiquitinyl-[E2 ubiquitin-conjugating enzyme]-L-cysteine + [acceptor protein]-L-lysine = [E2 ubiquitin-conjugating enzyme]-L-cysteine + N(6)-ubiquitinyl-[acceptor protein]-L-lysine.</text>
        <dbReference type="EC" id="2.3.2.27"/>
    </reaction>
</comment>
<evidence type="ECO:0000256" key="6">
    <source>
        <dbReference type="ARBA" id="ARBA00017157"/>
    </source>
</evidence>
<reference evidence="19 20" key="1">
    <citation type="journal article" date="2023" name="Sci. Data">
        <title>Genome assembly of the Korean intertidal mud-creeper Batillaria attramentaria.</title>
        <authorList>
            <person name="Patra A.K."/>
            <person name="Ho P.T."/>
            <person name="Jun S."/>
            <person name="Lee S.J."/>
            <person name="Kim Y."/>
            <person name="Won Y.J."/>
        </authorList>
    </citation>
    <scope>NUCLEOTIDE SEQUENCE [LARGE SCALE GENOMIC DNA]</scope>
    <source>
        <strain evidence="19">Wonlab-2016</strain>
    </source>
</reference>
<dbReference type="SUPFAM" id="SSF48371">
    <property type="entry name" value="ARM repeat"/>
    <property type="match status" value="1"/>
</dbReference>